<organism evidence="2">
    <name type="scientific">Sesamum latifolium</name>
    <dbReference type="NCBI Taxonomy" id="2727402"/>
    <lineage>
        <taxon>Eukaryota</taxon>
        <taxon>Viridiplantae</taxon>
        <taxon>Streptophyta</taxon>
        <taxon>Embryophyta</taxon>
        <taxon>Tracheophyta</taxon>
        <taxon>Spermatophyta</taxon>
        <taxon>Magnoliopsida</taxon>
        <taxon>eudicotyledons</taxon>
        <taxon>Gunneridae</taxon>
        <taxon>Pentapetalae</taxon>
        <taxon>asterids</taxon>
        <taxon>lamiids</taxon>
        <taxon>Lamiales</taxon>
        <taxon>Pedaliaceae</taxon>
        <taxon>Sesamum</taxon>
    </lineage>
</organism>
<protein>
    <recommendedName>
        <fullName evidence="1">Retrotransposon gag domain-containing protein</fullName>
    </recommendedName>
</protein>
<dbReference type="Pfam" id="PF03732">
    <property type="entry name" value="Retrotrans_gag"/>
    <property type="match status" value="1"/>
</dbReference>
<accession>A0AAW2SSF7</accession>
<dbReference type="InterPro" id="IPR005162">
    <property type="entry name" value="Retrotrans_gag_dom"/>
</dbReference>
<dbReference type="EMBL" id="JACGWN010000016">
    <property type="protein sequence ID" value="KAL0395077.1"/>
    <property type="molecule type" value="Genomic_DNA"/>
</dbReference>
<reference evidence="2" key="2">
    <citation type="journal article" date="2024" name="Plant">
        <title>Genomic evolution and insights into agronomic trait innovations of Sesamum species.</title>
        <authorList>
            <person name="Miao H."/>
            <person name="Wang L."/>
            <person name="Qu L."/>
            <person name="Liu H."/>
            <person name="Sun Y."/>
            <person name="Le M."/>
            <person name="Wang Q."/>
            <person name="Wei S."/>
            <person name="Zheng Y."/>
            <person name="Lin W."/>
            <person name="Duan Y."/>
            <person name="Cao H."/>
            <person name="Xiong S."/>
            <person name="Wang X."/>
            <person name="Wei L."/>
            <person name="Li C."/>
            <person name="Ma Q."/>
            <person name="Ju M."/>
            <person name="Zhao R."/>
            <person name="Li G."/>
            <person name="Mu C."/>
            <person name="Tian Q."/>
            <person name="Mei H."/>
            <person name="Zhang T."/>
            <person name="Gao T."/>
            <person name="Zhang H."/>
        </authorList>
    </citation>
    <scope>NUCLEOTIDE SEQUENCE</scope>
    <source>
        <strain evidence="2">KEN1</strain>
    </source>
</reference>
<dbReference type="PANTHER" id="PTHR33223">
    <property type="entry name" value="CCHC-TYPE DOMAIN-CONTAINING PROTEIN"/>
    <property type="match status" value="1"/>
</dbReference>
<evidence type="ECO:0000313" key="2">
    <source>
        <dbReference type="EMBL" id="KAL0395077.1"/>
    </source>
</evidence>
<dbReference type="AlphaFoldDB" id="A0AAW2SSF7"/>
<evidence type="ECO:0000259" key="1">
    <source>
        <dbReference type="Pfam" id="PF03732"/>
    </source>
</evidence>
<proteinExistence type="predicted"/>
<feature type="domain" description="Retrotransposon gag" evidence="1">
    <location>
        <begin position="49"/>
        <end position="101"/>
    </location>
</feature>
<dbReference type="PANTHER" id="PTHR33223:SF10">
    <property type="entry name" value="AMINOTRANSFERASE-LIKE PLANT MOBILE DOMAIN-CONTAINING PROTEIN"/>
    <property type="match status" value="1"/>
</dbReference>
<reference evidence="2" key="1">
    <citation type="submission" date="2020-06" db="EMBL/GenBank/DDBJ databases">
        <authorList>
            <person name="Li T."/>
            <person name="Hu X."/>
            <person name="Zhang T."/>
            <person name="Song X."/>
            <person name="Zhang H."/>
            <person name="Dai N."/>
            <person name="Sheng W."/>
            <person name="Hou X."/>
            <person name="Wei L."/>
        </authorList>
    </citation>
    <scope>NUCLEOTIDE SEQUENCE</scope>
    <source>
        <strain evidence="2">KEN1</strain>
        <tissue evidence="2">Leaf</tissue>
    </source>
</reference>
<sequence>MTKELPTHFRASSHLHAYDGTTDLTEHIRKFKNAALLLHRYTDGIKCLTRLTNPAQQWFDQLPAGSVRSFAEFSSLFQHQFSSSQKYRKSAITLFGIKQQEK</sequence>
<gene>
    <name evidence="2" type="ORF">Slati_4473900</name>
</gene>
<comment type="caution">
    <text evidence="2">The sequence shown here is derived from an EMBL/GenBank/DDBJ whole genome shotgun (WGS) entry which is preliminary data.</text>
</comment>
<name>A0AAW2SSF7_9LAMI</name>